<accession>A0A4P7D1W7</accession>
<dbReference type="EMBL" id="CP038151">
    <property type="protein sequence ID" value="QBR02629.1"/>
    <property type="molecule type" value="Genomic_DNA"/>
</dbReference>
<dbReference type="InterPro" id="IPR050484">
    <property type="entry name" value="Transf_Hexapept/Carb_Anhydrase"/>
</dbReference>
<dbReference type="Gene3D" id="2.160.10.10">
    <property type="entry name" value="Hexapeptide repeat proteins"/>
    <property type="match status" value="1"/>
</dbReference>
<dbReference type="CDD" id="cd04645">
    <property type="entry name" value="LbH_gamma_CA_like"/>
    <property type="match status" value="1"/>
</dbReference>
<dbReference type="PANTHER" id="PTHR13061:SF29">
    <property type="entry name" value="GAMMA CARBONIC ANHYDRASE-LIKE 1, MITOCHONDRIAL-RELATED"/>
    <property type="match status" value="1"/>
</dbReference>
<dbReference type="Proteomes" id="UP000295727">
    <property type="component" value="Chromosome 4"/>
</dbReference>
<dbReference type="OrthoDB" id="9803036at2"/>
<name>A0A4P7D1W7_9BURK</name>
<dbReference type="PANTHER" id="PTHR13061">
    <property type="entry name" value="DYNACTIN SUBUNIT P25"/>
    <property type="match status" value="1"/>
</dbReference>
<keyword evidence="2" id="KW-1185">Reference proteome</keyword>
<dbReference type="InterPro" id="IPR047324">
    <property type="entry name" value="LbH_gamma_CA-like"/>
</dbReference>
<dbReference type="SUPFAM" id="SSF51161">
    <property type="entry name" value="Trimeric LpxA-like enzymes"/>
    <property type="match status" value="1"/>
</dbReference>
<evidence type="ECO:0000313" key="2">
    <source>
        <dbReference type="Proteomes" id="UP000295727"/>
    </source>
</evidence>
<gene>
    <name evidence="1" type="ORF">E1956_36015</name>
</gene>
<protein>
    <submittedName>
        <fullName evidence="1">Gamma carbonic anhydrase family protein</fullName>
    </submittedName>
</protein>
<proteinExistence type="predicted"/>
<reference evidence="1 2" key="1">
    <citation type="submission" date="2019-03" db="EMBL/GenBank/DDBJ databases">
        <title>Paraburkholderia sp. 7MH5, isolated from subtropical forest soil.</title>
        <authorList>
            <person name="Gao Z.-H."/>
            <person name="Qiu L.-H."/>
        </authorList>
    </citation>
    <scope>NUCLEOTIDE SEQUENCE [LARGE SCALE GENOMIC DNA]</scope>
    <source>
        <strain evidence="1 2">7MH5</strain>
    </source>
</reference>
<dbReference type="KEGG" id="ppai:E1956_36015"/>
<sequence length="183" mass="19281">MRNANISMPIEPSVDPHAFVASGTRLIGEVTVGAQSSIWFNCVLRADVQKIVIGERTNIQDGTVIHGTTGGLPVLVGNDVTVGHGAILHACTIEDGGFVGFGARVLDGAVVRSGGMLAAGALLSPGKVVGSGELWAGHPARLVRPLTDKERDDMVATTARYVTLASRYKSTNLVIFSYQENQR</sequence>
<organism evidence="1 2">
    <name type="scientific">Paraburkholderia pallida</name>
    <dbReference type="NCBI Taxonomy" id="2547399"/>
    <lineage>
        <taxon>Bacteria</taxon>
        <taxon>Pseudomonadati</taxon>
        <taxon>Pseudomonadota</taxon>
        <taxon>Betaproteobacteria</taxon>
        <taxon>Burkholderiales</taxon>
        <taxon>Burkholderiaceae</taxon>
        <taxon>Paraburkholderia</taxon>
    </lineage>
</organism>
<evidence type="ECO:0000313" key="1">
    <source>
        <dbReference type="EMBL" id="QBR02629.1"/>
    </source>
</evidence>
<dbReference type="AlphaFoldDB" id="A0A4P7D1W7"/>
<dbReference type="InterPro" id="IPR011004">
    <property type="entry name" value="Trimer_LpxA-like_sf"/>
</dbReference>